<feature type="region of interest" description="Disordered" evidence="1">
    <location>
        <begin position="1"/>
        <end position="28"/>
    </location>
</feature>
<protein>
    <submittedName>
        <fullName evidence="2">Uncharacterized protein</fullName>
    </submittedName>
</protein>
<organism evidence="2 3">
    <name type="scientific">Streblomastix strix</name>
    <dbReference type="NCBI Taxonomy" id="222440"/>
    <lineage>
        <taxon>Eukaryota</taxon>
        <taxon>Metamonada</taxon>
        <taxon>Preaxostyla</taxon>
        <taxon>Oxymonadida</taxon>
        <taxon>Streblomastigidae</taxon>
        <taxon>Streblomastix</taxon>
    </lineage>
</organism>
<sequence length="94" mass="10903">MAEEEDEYEYEEEKEEEEEDGDGVCEPEDLYEQEKEIEKNWPKSNKIICSSKNSAKISQSSFQRGLSFIPSINSRSDVLRIETIYLGSMKLEAL</sequence>
<dbReference type="Proteomes" id="UP000324800">
    <property type="component" value="Unassembled WGS sequence"/>
</dbReference>
<dbReference type="EMBL" id="SNRW01007737">
    <property type="protein sequence ID" value="KAA6380736.1"/>
    <property type="molecule type" value="Genomic_DNA"/>
</dbReference>
<name>A0A5J4VE73_9EUKA</name>
<proteinExistence type="predicted"/>
<evidence type="ECO:0000256" key="1">
    <source>
        <dbReference type="SAM" id="MobiDB-lite"/>
    </source>
</evidence>
<reference evidence="2 3" key="1">
    <citation type="submission" date="2019-03" db="EMBL/GenBank/DDBJ databases">
        <title>Single cell metagenomics reveals metabolic interactions within the superorganism composed of flagellate Streblomastix strix and complex community of Bacteroidetes bacteria on its surface.</title>
        <authorList>
            <person name="Treitli S.C."/>
            <person name="Kolisko M."/>
            <person name="Husnik F."/>
            <person name="Keeling P."/>
            <person name="Hampl V."/>
        </authorList>
    </citation>
    <scope>NUCLEOTIDE SEQUENCE [LARGE SCALE GENOMIC DNA]</scope>
    <source>
        <strain evidence="2">ST1C</strain>
    </source>
</reference>
<dbReference type="AlphaFoldDB" id="A0A5J4VE73"/>
<evidence type="ECO:0000313" key="3">
    <source>
        <dbReference type="Proteomes" id="UP000324800"/>
    </source>
</evidence>
<gene>
    <name evidence="2" type="ORF">EZS28_023736</name>
</gene>
<accession>A0A5J4VE73</accession>
<comment type="caution">
    <text evidence="2">The sequence shown here is derived from an EMBL/GenBank/DDBJ whole genome shotgun (WGS) entry which is preliminary data.</text>
</comment>
<evidence type="ECO:0000313" key="2">
    <source>
        <dbReference type="EMBL" id="KAA6380736.1"/>
    </source>
</evidence>